<protein>
    <submittedName>
        <fullName evidence="2">Uncharacterized protein</fullName>
    </submittedName>
</protein>
<evidence type="ECO:0000256" key="1">
    <source>
        <dbReference type="SAM" id="Coils"/>
    </source>
</evidence>
<keyword evidence="1" id="KW-0175">Coiled coil</keyword>
<reference evidence="2" key="1">
    <citation type="submission" date="2023-07" db="EMBL/GenBank/DDBJ databases">
        <authorList>
            <consortium name="AG Swart"/>
            <person name="Singh M."/>
            <person name="Singh A."/>
            <person name="Seah K."/>
            <person name="Emmerich C."/>
        </authorList>
    </citation>
    <scope>NUCLEOTIDE SEQUENCE</scope>
    <source>
        <strain evidence="2">DP1</strain>
    </source>
</reference>
<proteinExistence type="predicted"/>
<dbReference type="Proteomes" id="UP001295684">
    <property type="component" value="Unassembled WGS sequence"/>
</dbReference>
<evidence type="ECO:0000313" key="3">
    <source>
        <dbReference type="Proteomes" id="UP001295684"/>
    </source>
</evidence>
<feature type="coiled-coil region" evidence="1">
    <location>
        <begin position="306"/>
        <end position="340"/>
    </location>
</feature>
<sequence>MEKGHCRENSMTFSTKGCKKPLMNNRKSFNYLSHSRDRAARLYNSIEYHPNFRDKVDPKNAKKKKIFKIPAKTPILLNNSLSIPSKQNMGLSNTLSENCWKRFRAPRCLKSQGIQAKLKNSLTGKVFFDRRTVTSHKRATSESLSLLSGNYSLNKFKNITEFDVKSTSKSHLSATKRREVTKSEVKSGPRSERLSNLYRYLHKKRYKVSDVRLPKDYLRYEEKLNSVKDEASQRSKLTSENIKLFNKLIAGQQTKIREKSLVQSFHKNSSQENQPCKVLDLDKDLDHDTDITQEDGPADPRDVAMMEALERAVAEETERRKHLEQQLLELKDLMRQVKQRS</sequence>
<gene>
    <name evidence="2" type="ORF">ECRASSUSDP1_LOCUS13253</name>
</gene>
<dbReference type="AlphaFoldDB" id="A0AAD1UNA4"/>
<name>A0AAD1UNA4_EUPCR</name>
<evidence type="ECO:0000313" key="2">
    <source>
        <dbReference type="EMBL" id="CAI2371927.1"/>
    </source>
</evidence>
<comment type="caution">
    <text evidence="2">The sequence shown here is derived from an EMBL/GenBank/DDBJ whole genome shotgun (WGS) entry which is preliminary data.</text>
</comment>
<organism evidence="2 3">
    <name type="scientific">Euplotes crassus</name>
    <dbReference type="NCBI Taxonomy" id="5936"/>
    <lineage>
        <taxon>Eukaryota</taxon>
        <taxon>Sar</taxon>
        <taxon>Alveolata</taxon>
        <taxon>Ciliophora</taxon>
        <taxon>Intramacronucleata</taxon>
        <taxon>Spirotrichea</taxon>
        <taxon>Hypotrichia</taxon>
        <taxon>Euplotida</taxon>
        <taxon>Euplotidae</taxon>
        <taxon>Moneuplotes</taxon>
    </lineage>
</organism>
<accession>A0AAD1UNA4</accession>
<keyword evidence="3" id="KW-1185">Reference proteome</keyword>
<dbReference type="EMBL" id="CAMPGE010013183">
    <property type="protein sequence ID" value="CAI2371927.1"/>
    <property type="molecule type" value="Genomic_DNA"/>
</dbReference>